<accession>A0A3N2CR39</accession>
<sequence length="435" mass="47732">MTLRTYDRYRMSDVPWVNRIPAAWGTVPFFTVMRECKRSNAGMVEANLLSLSFGRIVRKDIDSLGGLLPESFGTYQIVEPGDLVFRFTDLQNDQRSLRTAISNERGIITSAYGVATPTGIEPRYANYLMRAYDASKVFYAFGGGVRQSIKLSDVARMPVLLPSEDEQRSISAYLDRETSKIDALIAEQEGLLTVSRERRRALISHAVVSGLDRAAPVKKVAVGETAWEVPSHWPVLPLRYTLRYQEGPGILAADFRDAGVPLLRISGVRTAVATLEGCNHLDPDMVAQKWSHFRVDRGDLLISASASMGTVSKVDSDDVVGAVPYTGIIKFTPGAMSEDFIRWFVVSSEFLEQVEALKTGSTIQHFGPSHLSQMRVALPPRDEQVGIASYLDEQTAKIDGLISEAEGMVAVAKERRSALIAAAVTGQIDVSGEVA</sequence>
<evidence type="ECO:0000256" key="3">
    <source>
        <dbReference type="ARBA" id="ARBA00023125"/>
    </source>
</evidence>
<dbReference type="PANTHER" id="PTHR43140:SF1">
    <property type="entry name" value="TYPE I RESTRICTION ENZYME ECOKI SPECIFICITY SUBUNIT"/>
    <property type="match status" value="1"/>
</dbReference>
<comment type="caution">
    <text evidence="6">The sequence shown here is derived from an EMBL/GenBank/DDBJ whole genome shotgun (WGS) entry which is preliminary data.</text>
</comment>
<keyword evidence="7" id="KW-1185">Reference proteome</keyword>
<gene>
    <name evidence="6" type="ORF">EDD33_0827</name>
</gene>
<dbReference type="PANTHER" id="PTHR43140">
    <property type="entry name" value="TYPE-1 RESTRICTION ENZYME ECOKI SPECIFICITY PROTEIN"/>
    <property type="match status" value="1"/>
</dbReference>
<proteinExistence type="inferred from homology"/>
<evidence type="ECO:0000259" key="5">
    <source>
        <dbReference type="Pfam" id="PF01420"/>
    </source>
</evidence>
<feature type="domain" description="Type I restriction modification DNA specificity" evidence="5">
    <location>
        <begin position="292"/>
        <end position="397"/>
    </location>
</feature>
<dbReference type="Proteomes" id="UP000281738">
    <property type="component" value="Unassembled WGS sequence"/>
</dbReference>
<dbReference type="EMBL" id="RKHO01000001">
    <property type="protein sequence ID" value="ROR89995.1"/>
    <property type="molecule type" value="Genomic_DNA"/>
</dbReference>
<dbReference type="AlphaFoldDB" id="A0A3N2CR39"/>
<keyword evidence="2" id="KW-0680">Restriction system</keyword>
<dbReference type="Pfam" id="PF01420">
    <property type="entry name" value="Methylase_S"/>
    <property type="match status" value="1"/>
</dbReference>
<dbReference type="InterPro" id="IPR051212">
    <property type="entry name" value="Type-I_RE_S_subunit"/>
</dbReference>
<comment type="similarity">
    <text evidence="1">Belongs to the type-I restriction system S methylase family.</text>
</comment>
<reference evidence="6 7" key="1">
    <citation type="submission" date="2018-11" db="EMBL/GenBank/DDBJ databases">
        <title>Sequencing the genomes of 1000 actinobacteria strains.</title>
        <authorList>
            <person name="Klenk H.-P."/>
        </authorList>
    </citation>
    <scope>NUCLEOTIDE SEQUENCE [LARGE SCALE GENOMIC DNA]</scope>
    <source>
        <strain evidence="6 7">DSM 12652</strain>
    </source>
</reference>
<dbReference type="GO" id="GO:0009307">
    <property type="term" value="P:DNA restriction-modification system"/>
    <property type="evidence" value="ECO:0007669"/>
    <property type="project" value="UniProtKB-KW"/>
</dbReference>
<comment type="subunit">
    <text evidence="4">The methyltransferase is composed of M and S polypeptides.</text>
</comment>
<name>A0A3N2CR39_9ACTN</name>
<evidence type="ECO:0000313" key="6">
    <source>
        <dbReference type="EMBL" id="ROR89995.1"/>
    </source>
</evidence>
<organism evidence="6 7">
    <name type="scientific">Nocardioides aurantiacus</name>
    <dbReference type="NCBI Taxonomy" id="86796"/>
    <lineage>
        <taxon>Bacteria</taxon>
        <taxon>Bacillati</taxon>
        <taxon>Actinomycetota</taxon>
        <taxon>Actinomycetes</taxon>
        <taxon>Propionibacteriales</taxon>
        <taxon>Nocardioidaceae</taxon>
        <taxon>Nocardioides</taxon>
    </lineage>
</organism>
<dbReference type="Gene3D" id="3.90.220.20">
    <property type="entry name" value="DNA methylase specificity domains"/>
    <property type="match status" value="2"/>
</dbReference>
<keyword evidence="3" id="KW-0238">DNA-binding</keyword>
<dbReference type="GO" id="GO:0003677">
    <property type="term" value="F:DNA binding"/>
    <property type="evidence" value="ECO:0007669"/>
    <property type="project" value="UniProtKB-KW"/>
</dbReference>
<dbReference type="InterPro" id="IPR044946">
    <property type="entry name" value="Restrct_endonuc_typeI_TRD_sf"/>
</dbReference>
<protein>
    <submittedName>
        <fullName evidence="6">Type I restriction enzyme S subunit</fullName>
    </submittedName>
</protein>
<evidence type="ECO:0000256" key="2">
    <source>
        <dbReference type="ARBA" id="ARBA00022747"/>
    </source>
</evidence>
<evidence type="ECO:0000256" key="1">
    <source>
        <dbReference type="ARBA" id="ARBA00010923"/>
    </source>
</evidence>
<dbReference type="SUPFAM" id="SSF116734">
    <property type="entry name" value="DNA methylase specificity domain"/>
    <property type="match status" value="2"/>
</dbReference>
<dbReference type="RefSeq" id="WP_211332406.1">
    <property type="nucleotide sequence ID" value="NZ_RKHO01000001.1"/>
</dbReference>
<dbReference type="InterPro" id="IPR000055">
    <property type="entry name" value="Restrct_endonuc_typeI_TRD"/>
</dbReference>
<evidence type="ECO:0000313" key="7">
    <source>
        <dbReference type="Proteomes" id="UP000281738"/>
    </source>
</evidence>
<evidence type="ECO:0000256" key="4">
    <source>
        <dbReference type="ARBA" id="ARBA00038652"/>
    </source>
</evidence>